<reference evidence="2 3" key="1">
    <citation type="submission" date="2019-03" db="EMBL/GenBank/DDBJ databases">
        <title>Draft genome sequences of novel Actinobacteria.</title>
        <authorList>
            <person name="Sahin N."/>
            <person name="Ay H."/>
            <person name="Saygin H."/>
        </authorList>
    </citation>
    <scope>NUCLEOTIDE SEQUENCE [LARGE SCALE GENOMIC DNA]</scope>
    <source>
        <strain evidence="2 3">JCM 30547</strain>
    </source>
</reference>
<evidence type="ECO:0000313" key="2">
    <source>
        <dbReference type="EMBL" id="TDC35456.1"/>
    </source>
</evidence>
<gene>
    <name evidence="2" type="ORF">E1261_00905</name>
</gene>
<dbReference type="Gene3D" id="3.40.50.720">
    <property type="entry name" value="NAD(P)-binding Rossmann-like Domain"/>
    <property type="match status" value="1"/>
</dbReference>
<comment type="caution">
    <text evidence="2">The sequence shown here is derived from an EMBL/GenBank/DDBJ whole genome shotgun (WGS) entry which is preliminary data.</text>
</comment>
<dbReference type="InterPro" id="IPR002347">
    <property type="entry name" value="SDR_fam"/>
</dbReference>
<dbReference type="PANTHER" id="PTHR42879">
    <property type="entry name" value="3-OXOACYL-(ACYL-CARRIER-PROTEIN) REDUCTASE"/>
    <property type="match status" value="1"/>
</dbReference>
<dbReference type="InterPro" id="IPR036291">
    <property type="entry name" value="NAD(P)-bd_dom_sf"/>
</dbReference>
<protein>
    <submittedName>
        <fullName evidence="2">SDR family oxidoreductase</fullName>
    </submittedName>
</protein>
<dbReference type="Proteomes" id="UP000295075">
    <property type="component" value="Unassembled WGS sequence"/>
</dbReference>
<dbReference type="EMBL" id="SMKA01000002">
    <property type="protein sequence ID" value="TDC35456.1"/>
    <property type="molecule type" value="Genomic_DNA"/>
</dbReference>
<organism evidence="2 3">
    <name type="scientific">Kribbella albertanoniae</name>
    <dbReference type="NCBI Taxonomy" id="1266829"/>
    <lineage>
        <taxon>Bacteria</taxon>
        <taxon>Bacillati</taxon>
        <taxon>Actinomycetota</taxon>
        <taxon>Actinomycetes</taxon>
        <taxon>Propionibacteriales</taxon>
        <taxon>Kribbellaceae</taxon>
        <taxon>Kribbella</taxon>
    </lineage>
</organism>
<evidence type="ECO:0000313" key="3">
    <source>
        <dbReference type="Proteomes" id="UP000295075"/>
    </source>
</evidence>
<name>A0A4R4QI73_9ACTN</name>
<sequence length="257" mass="26295">MDLKIAGRTAVVCASTSGLGEGVARALAAEGANVVVTGRRAELAKSIAAQLPSAIGIGVDMMSEGGPEQIIQAAVDAFGSVDILVLNGPGPKPATALDVTTEDIGTAVASVVRPQQRLVSLVLDGMRERGWGRILAMSATNIVEPLPALALSNIGRPALAGYLKALATQVAPDGVTVNLLLAGGFRTARRDAVEATKAARTGRPAADIQAEEAAEVPMRRFGVVHEFADVAAFLCSDLSSYMTGTAVRCDGGLVHSL</sequence>
<dbReference type="OrthoDB" id="9804774at2"/>
<dbReference type="RefSeq" id="WP_132400181.1">
    <property type="nucleotide sequence ID" value="NZ_SMKA01000002.1"/>
</dbReference>
<dbReference type="AlphaFoldDB" id="A0A4R4QI73"/>
<proteinExistence type="inferred from homology"/>
<keyword evidence="3" id="KW-1185">Reference proteome</keyword>
<dbReference type="SUPFAM" id="SSF51735">
    <property type="entry name" value="NAD(P)-binding Rossmann-fold domains"/>
    <property type="match status" value="1"/>
</dbReference>
<accession>A0A4R4QI73</accession>
<dbReference type="InterPro" id="IPR050259">
    <property type="entry name" value="SDR"/>
</dbReference>
<dbReference type="PANTHER" id="PTHR42879:SF6">
    <property type="entry name" value="NADPH-DEPENDENT REDUCTASE BACG"/>
    <property type="match status" value="1"/>
</dbReference>
<dbReference type="PRINTS" id="PR00081">
    <property type="entry name" value="GDHRDH"/>
</dbReference>
<comment type="similarity">
    <text evidence="1">Belongs to the short-chain dehydrogenases/reductases (SDR) family.</text>
</comment>
<dbReference type="Pfam" id="PF13561">
    <property type="entry name" value="adh_short_C2"/>
    <property type="match status" value="1"/>
</dbReference>
<evidence type="ECO:0000256" key="1">
    <source>
        <dbReference type="ARBA" id="ARBA00006484"/>
    </source>
</evidence>